<dbReference type="InterPro" id="IPR000086">
    <property type="entry name" value="NUDIX_hydrolase_dom"/>
</dbReference>
<evidence type="ECO:0000259" key="1">
    <source>
        <dbReference type="PROSITE" id="PS51462"/>
    </source>
</evidence>
<proteinExistence type="predicted"/>
<dbReference type="Proteomes" id="UP000321555">
    <property type="component" value="Chromosome"/>
</dbReference>
<dbReference type="PROSITE" id="PS51462">
    <property type="entry name" value="NUDIX"/>
    <property type="match status" value="1"/>
</dbReference>
<keyword evidence="2" id="KW-0378">Hydrolase</keyword>
<dbReference type="KEGG" id="bda:FSZ17_17545"/>
<dbReference type="InterPro" id="IPR015797">
    <property type="entry name" value="NUDIX_hydrolase-like_dom_sf"/>
</dbReference>
<reference evidence="3" key="1">
    <citation type="submission" date="2019-08" db="EMBL/GenBank/DDBJ databases">
        <authorList>
            <person name="Zheng X."/>
        </authorList>
    </citation>
    <scope>NUCLEOTIDE SEQUENCE [LARGE SCALE GENOMIC DNA]</scope>
    <source>
        <strain evidence="3">FJAT-25496</strain>
    </source>
</reference>
<gene>
    <name evidence="2" type="ORF">FSZ17_17545</name>
</gene>
<organism evidence="2 3">
    <name type="scientific">Cytobacillus dafuensis</name>
    <name type="common">Bacillus dafuensis</name>
    <dbReference type="NCBI Taxonomy" id="1742359"/>
    <lineage>
        <taxon>Bacteria</taxon>
        <taxon>Bacillati</taxon>
        <taxon>Bacillota</taxon>
        <taxon>Bacilli</taxon>
        <taxon>Bacillales</taxon>
        <taxon>Bacillaceae</taxon>
        <taxon>Cytobacillus</taxon>
    </lineage>
</organism>
<dbReference type="GO" id="GO:0016787">
    <property type="term" value="F:hydrolase activity"/>
    <property type="evidence" value="ECO:0007669"/>
    <property type="project" value="UniProtKB-KW"/>
</dbReference>
<dbReference type="STRING" id="1742359.GCA_001439625_02680"/>
<accession>A0A5B8Z7Q5</accession>
<keyword evidence="3" id="KW-1185">Reference proteome</keyword>
<dbReference type="PANTHER" id="PTHR10885:SF0">
    <property type="entry name" value="ISOPENTENYL-DIPHOSPHATE DELTA-ISOMERASE"/>
    <property type="match status" value="1"/>
</dbReference>
<dbReference type="OrthoDB" id="9780586at2"/>
<dbReference type="Gene3D" id="3.90.79.10">
    <property type="entry name" value="Nucleoside Triphosphate Pyrophosphohydrolase"/>
    <property type="match status" value="1"/>
</dbReference>
<dbReference type="AlphaFoldDB" id="A0A5B8Z7Q5"/>
<dbReference type="EMBL" id="CP042593">
    <property type="protein sequence ID" value="QED48921.1"/>
    <property type="molecule type" value="Genomic_DNA"/>
</dbReference>
<dbReference type="PANTHER" id="PTHR10885">
    <property type="entry name" value="ISOPENTENYL-DIPHOSPHATE DELTA-ISOMERASE"/>
    <property type="match status" value="1"/>
</dbReference>
<dbReference type="RefSeq" id="WP_057772011.1">
    <property type="nucleotide sequence ID" value="NZ_CP042593.1"/>
</dbReference>
<evidence type="ECO:0000313" key="3">
    <source>
        <dbReference type="Proteomes" id="UP000321555"/>
    </source>
</evidence>
<dbReference type="CDD" id="cd04692">
    <property type="entry name" value="NUDIX_Hydrolase"/>
    <property type="match status" value="1"/>
</dbReference>
<dbReference type="SUPFAM" id="SSF55811">
    <property type="entry name" value="Nudix"/>
    <property type="match status" value="1"/>
</dbReference>
<feature type="domain" description="Nudix hydrolase" evidence="1">
    <location>
        <begin position="29"/>
        <end position="168"/>
    </location>
</feature>
<protein>
    <submittedName>
        <fullName evidence="2">NUDIX hydrolase</fullName>
    </submittedName>
</protein>
<name>A0A5B8Z7Q5_CYTDA</name>
<evidence type="ECO:0000313" key="2">
    <source>
        <dbReference type="EMBL" id="QED48921.1"/>
    </source>
</evidence>
<sequence length="208" mass="24272">MENEILKIFNQRREQIGVAVREEVHRLGLWHETFHCWFVHREEEVDFIYLQIRSSEKKDYPNLLDITAAGHLLVHETIYDGVREIKEELGIEVEFTDLISLGIIDYSVTKAELIDNEIAHVFLFKSQNTFSDFELQKEEVSGIVKAKFTDFCQLWLGGKSVITIEGFEINKSGENTLFKKNVDKNDFVPHDISYYETIIKLIQKEISA</sequence>